<dbReference type="EMBL" id="JANAVB010036559">
    <property type="protein sequence ID" value="KAJ6803427.1"/>
    <property type="molecule type" value="Genomic_DNA"/>
</dbReference>
<keyword evidence="2" id="KW-0347">Helicase</keyword>
<dbReference type="GO" id="GO:0004386">
    <property type="term" value="F:helicase activity"/>
    <property type="evidence" value="ECO:0007669"/>
    <property type="project" value="UniProtKB-KW"/>
</dbReference>
<comment type="caution">
    <text evidence="2">The sequence shown here is derived from an EMBL/GenBank/DDBJ whole genome shotgun (WGS) entry which is preliminary data.</text>
</comment>
<gene>
    <name evidence="2" type="ORF">M6B38_108475</name>
</gene>
<evidence type="ECO:0000313" key="3">
    <source>
        <dbReference type="Proteomes" id="UP001140949"/>
    </source>
</evidence>
<evidence type="ECO:0000313" key="2">
    <source>
        <dbReference type="EMBL" id="KAJ6803427.1"/>
    </source>
</evidence>
<feature type="region of interest" description="Disordered" evidence="1">
    <location>
        <begin position="55"/>
        <end position="223"/>
    </location>
</feature>
<protein>
    <submittedName>
        <fullName evidence="2">ATP-dependent helicase BRM-like</fullName>
    </submittedName>
</protein>
<keyword evidence="2" id="KW-0378">Hydrolase</keyword>
<dbReference type="Proteomes" id="UP001140949">
    <property type="component" value="Unassembled WGS sequence"/>
</dbReference>
<sequence>MQVRDETGKLEDLFFNIMKIAFPDIQFRESKDTLTFSGPGGPAGTVQSLKQVTVMQGKRHSQINKMEADLRPSKSMPRGTDDEEGRPRGYASKPGKEASFSTPSAGGREQGKPESGSLLAHPGDLVTCKKKRKDREKQRAGTTSPSSNLVRIGPLSPPPVAQVAYVPQSGPGHSGKAACQKDARPLQHSSIPARTGGSSVPEIKWAKPVKRTRTDTGKRRPSH</sequence>
<dbReference type="AlphaFoldDB" id="A0AAX6EH09"/>
<keyword evidence="3" id="KW-1185">Reference proteome</keyword>
<reference evidence="2" key="1">
    <citation type="journal article" date="2023" name="GigaByte">
        <title>Genome assembly of the bearded iris, Iris pallida Lam.</title>
        <authorList>
            <person name="Bruccoleri R.E."/>
            <person name="Oakeley E.J."/>
            <person name="Faust A.M.E."/>
            <person name="Altorfer M."/>
            <person name="Dessus-Babus S."/>
            <person name="Burckhardt D."/>
            <person name="Oertli M."/>
            <person name="Naumann U."/>
            <person name="Petersen F."/>
            <person name="Wong J."/>
        </authorList>
    </citation>
    <scope>NUCLEOTIDE SEQUENCE</scope>
    <source>
        <strain evidence="2">GSM-AAB239-AS_SAM_17_03QT</strain>
    </source>
</reference>
<accession>A0AAX6EH09</accession>
<evidence type="ECO:0000256" key="1">
    <source>
        <dbReference type="SAM" id="MobiDB-lite"/>
    </source>
</evidence>
<proteinExistence type="predicted"/>
<reference evidence="2" key="2">
    <citation type="submission" date="2023-04" db="EMBL/GenBank/DDBJ databases">
        <authorList>
            <person name="Bruccoleri R.E."/>
            <person name="Oakeley E.J."/>
            <person name="Faust A.-M."/>
            <person name="Dessus-Babus S."/>
            <person name="Altorfer M."/>
            <person name="Burckhardt D."/>
            <person name="Oertli M."/>
            <person name="Naumann U."/>
            <person name="Petersen F."/>
            <person name="Wong J."/>
        </authorList>
    </citation>
    <scope>NUCLEOTIDE SEQUENCE</scope>
    <source>
        <strain evidence="2">GSM-AAB239-AS_SAM_17_03QT</strain>
        <tissue evidence="2">Leaf</tissue>
    </source>
</reference>
<keyword evidence="2" id="KW-0547">Nucleotide-binding</keyword>
<organism evidence="2 3">
    <name type="scientific">Iris pallida</name>
    <name type="common">Sweet iris</name>
    <dbReference type="NCBI Taxonomy" id="29817"/>
    <lineage>
        <taxon>Eukaryota</taxon>
        <taxon>Viridiplantae</taxon>
        <taxon>Streptophyta</taxon>
        <taxon>Embryophyta</taxon>
        <taxon>Tracheophyta</taxon>
        <taxon>Spermatophyta</taxon>
        <taxon>Magnoliopsida</taxon>
        <taxon>Liliopsida</taxon>
        <taxon>Asparagales</taxon>
        <taxon>Iridaceae</taxon>
        <taxon>Iridoideae</taxon>
        <taxon>Irideae</taxon>
        <taxon>Iris</taxon>
    </lineage>
</organism>
<name>A0AAX6EH09_IRIPA</name>
<keyword evidence="2" id="KW-0067">ATP-binding</keyword>
<feature type="compositionally biased region" description="Polar residues" evidence="1">
    <location>
        <begin position="187"/>
        <end position="198"/>
    </location>
</feature>
<feature type="compositionally biased region" description="Polar residues" evidence="1">
    <location>
        <begin position="140"/>
        <end position="149"/>
    </location>
</feature>
<feature type="compositionally biased region" description="Basic and acidic residues" evidence="1">
    <location>
        <begin position="212"/>
        <end position="223"/>
    </location>
</feature>